<keyword evidence="5" id="KW-1185">Reference proteome</keyword>
<dbReference type="AlphaFoldDB" id="A0A9N8E7C5"/>
<keyword evidence="2" id="KW-0732">Signal</keyword>
<dbReference type="CDD" id="cd00158">
    <property type="entry name" value="RHOD"/>
    <property type="match status" value="1"/>
</dbReference>
<evidence type="ECO:0000256" key="1">
    <source>
        <dbReference type="SAM" id="MobiDB-lite"/>
    </source>
</evidence>
<evidence type="ECO:0000313" key="5">
    <source>
        <dbReference type="Proteomes" id="UP001153069"/>
    </source>
</evidence>
<feature type="domain" description="Rhodanese" evidence="3">
    <location>
        <begin position="46"/>
        <end position="137"/>
    </location>
</feature>
<dbReference type="Proteomes" id="UP001153069">
    <property type="component" value="Unassembled WGS sequence"/>
</dbReference>
<organism evidence="4 5">
    <name type="scientific">Seminavis robusta</name>
    <dbReference type="NCBI Taxonomy" id="568900"/>
    <lineage>
        <taxon>Eukaryota</taxon>
        <taxon>Sar</taxon>
        <taxon>Stramenopiles</taxon>
        <taxon>Ochrophyta</taxon>
        <taxon>Bacillariophyta</taxon>
        <taxon>Bacillariophyceae</taxon>
        <taxon>Bacillariophycidae</taxon>
        <taxon>Naviculales</taxon>
        <taxon>Naviculaceae</taxon>
        <taxon>Seminavis</taxon>
    </lineage>
</organism>
<feature type="signal peptide" evidence="2">
    <location>
        <begin position="1"/>
        <end position="24"/>
    </location>
</feature>
<accession>A0A9N8E7C5</accession>
<dbReference type="SMART" id="SM00450">
    <property type="entry name" value="RHOD"/>
    <property type="match status" value="1"/>
</dbReference>
<dbReference type="InterPro" id="IPR036873">
    <property type="entry name" value="Rhodanese-like_dom_sf"/>
</dbReference>
<dbReference type="PROSITE" id="PS50206">
    <property type="entry name" value="RHODANESE_3"/>
    <property type="match status" value="1"/>
</dbReference>
<dbReference type="Gene3D" id="3.40.250.10">
    <property type="entry name" value="Rhodanese-like domain"/>
    <property type="match status" value="1"/>
</dbReference>
<dbReference type="OrthoDB" id="47763at2759"/>
<proteinExistence type="predicted"/>
<evidence type="ECO:0000256" key="2">
    <source>
        <dbReference type="SAM" id="SignalP"/>
    </source>
</evidence>
<dbReference type="PANTHER" id="PTHR43031:SF1">
    <property type="entry name" value="PYRIDINE NUCLEOTIDE-DISULPHIDE OXIDOREDUCTASE"/>
    <property type="match status" value="1"/>
</dbReference>
<name>A0A9N8E7C5_9STRA</name>
<sequence length="237" mass="25013">MSMSISSTVASLLWFLVFVPSASGDEVIQLNATEFYEMAMAGYFEVIVDTRESSEWEAGHVENATFLENLQFANTSTEIATTADLNGCKECPIVVYCQSGRRAAGALEKLALAGFQGPLYNGLGVQQWTAEGYPLVNTASVDPECKNEEMETCAKSAVEEEAEKETVTTTAETNAPSSNETLETADDAGTTAPPTEAAGSSSEATDAPSSAAIGLRQEPWPIVSTAILVVGMLTASL</sequence>
<feature type="chain" id="PRO_5040447417" evidence="2">
    <location>
        <begin position="25"/>
        <end position="237"/>
    </location>
</feature>
<dbReference type="SUPFAM" id="SSF52821">
    <property type="entry name" value="Rhodanese/Cell cycle control phosphatase"/>
    <property type="match status" value="1"/>
</dbReference>
<evidence type="ECO:0000313" key="4">
    <source>
        <dbReference type="EMBL" id="CAB9515199.1"/>
    </source>
</evidence>
<dbReference type="InterPro" id="IPR050229">
    <property type="entry name" value="GlpE_sulfurtransferase"/>
</dbReference>
<reference evidence="4" key="1">
    <citation type="submission" date="2020-06" db="EMBL/GenBank/DDBJ databases">
        <authorList>
            <consortium name="Plant Systems Biology data submission"/>
        </authorList>
    </citation>
    <scope>NUCLEOTIDE SEQUENCE</scope>
    <source>
        <strain evidence="4">D6</strain>
    </source>
</reference>
<comment type="caution">
    <text evidence="4">The sequence shown here is derived from an EMBL/GenBank/DDBJ whole genome shotgun (WGS) entry which is preliminary data.</text>
</comment>
<dbReference type="InterPro" id="IPR001763">
    <property type="entry name" value="Rhodanese-like_dom"/>
</dbReference>
<feature type="compositionally biased region" description="Low complexity" evidence="1">
    <location>
        <begin position="187"/>
        <end position="207"/>
    </location>
</feature>
<protein>
    <submittedName>
        <fullName evidence="4">Rhodanese domain protein</fullName>
    </submittedName>
</protein>
<dbReference type="EMBL" id="CAICTM010000698">
    <property type="protein sequence ID" value="CAB9515199.1"/>
    <property type="molecule type" value="Genomic_DNA"/>
</dbReference>
<gene>
    <name evidence="4" type="ORF">SEMRO_699_G189430.1</name>
</gene>
<evidence type="ECO:0000259" key="3">
    <source>
        <dbReference type="PROSITE" id="PS50206"/>
    </source>
</evidence>
<dbReference type="PANTHER" id="PTHR43031">
    <property type="entry name" value="FAD-DEPENDENT OXIDOREDUCTASE"/>
    <property type="match status" value="1"/>
</dbReference>
<dbReference type="Pfam" id="PF00581">
    <property type="entry name" value="Rhodanese"/>
    <property type="match status" value="1"/>
</dbReference>
<feature type="region of interest" description="Disordered" evidence="1">
    <location>
        <begin position="157"/>
        <end position="213"/>
    </location>
</feature>